<sequence length="486" mass="52151">MRRTLPVALAVAGLATAMLPAVSQAAAPSGGVRWGACPADVAKAAPDLQCATLQVPLDYRNPDGKRIELGISRLPSTNPAHRKGVLLTDPGGPAPGMTFPADLAKLKLPKSVRDGYDVIGFDPRGFGHSTPVSCDLTHDQSKYGIVPTYARNTADVLKTAADAKQIAKQCLTGKSAWMRPYISTANSARDLNQIRIALGESQISYLGMSWGSYLGAVYTTLFPQQGGRFVVDSNLSEGGWTYPYERLYGQGFQDRLPDFAKFVAANDAKYHLGSTPAQVTAKYYELADRLDRKPNNEIDGKRFRYATFATLFGDKRFDELAKAWHELDAGVQIPPGAPGDLAAADNMASGELFTTCNDSRWPTSVGSYVANVAVDHLRYPAFGGAGANIQPCAFWPDPAEPPVRIGDKGPSNVLMTQNLRDPVTPLAGAVRMRQALGERARMVTADHGGHGTYLVSGNQCVTDVVTTFLTTGRLPAQDMACKAETP</sequence>
<dbReference type="Pfam" id="PF08386">
    <property type="entry name" value="Abhydrolase_4"/>
    <property type="match status" value="1"/>
</dbReference>
<keyword evidence="3 6" id="KW-0378">Hydrolase</keyword>
<name>A0A419IB04_9PSEU</name>
<evidence type="ECO:0000313" key="6">
    <source>
        <dbReference type="EMBL" id="RJQ91253.1"/>
    </source>
</evidence>
<comment type="caution">
    <text evidence="6">The sequence shown here is derived from an EMBL/GenBank/DDBJ whole genome shotgun (WGS) entry which is preliminary data.</text>
</comment>
<proteinExistence type="inferred from homology"/>
<feature type="signal peptide" evidence="4">
    <location>
        <begin position="1"/>
        <end position="25"/>
    </location>
</feature>
<accession>A0A419IB04</accession>
<dbReference type="EMBL" id="QZFV01000021">
    <property type="protein sequence ID" value="RJQ91253.1"/>
    <property type="molecule type" value="Genomic_DNA"/>
</dbReference>
<dbReference type="PANTHER" id="PTHR43248:SF29">
    <property type="entry name" value="TRIPEPTIDYL AMINOPEPTIDASE"/>
    <property type="match status" value="1"/>
</dbReference>
<evidence type="ECO:0000259" key="5">
    <source>
        <dbReference type="Pfam" id="PF08386"/>
    </source>
</evidence>
<feature type="domain" description="Peptidase S33 tripeptidyl aminopeptidase-like C-terminal" evidence="5">
    <location>
        <begin position="383"/>
        <end position="481"/>
    </location>
</feature>
<evidence type="ECO:0000256" key="2">
    <source>
        <dbReference type="ARBA" id="ARBA00022729"/>
    </source>
</evidence>
<dbReference type="SUPFAM" id="SSF53474">
    <property type="entry name" value="alpha/beta-Hydrolases"/>
    <property type="match status" value="1"/>
</dbReference>
<keyword evidence="7" id="KW-1185">Reference proteome</keyword>
<reference evidence="6 7" key="1">
    <citation type="submission" date="2018-09" db="EMBL/GenBank/DDBJ databases">
        <title>YIM PH 21725 draft genome.</title>
        <authorList>
            <person name="Miao C."/>
        </authorList>
    </citation>
    <scope>NUCLEOTIDE SEQUENCE [LARGE SCALE GENOMIC DNA]</scope>
    <source>
        <strain evidence="7">YIM PH21725</strain>
    </source>
</reference>
<evidence type="ECO:0000256" key="4">
    <source>
        <dbReference type="SAM" id="SignalP"/>
    </source>
</evidence>
<evidence type="ECO:0000256" key="3">
    <source>
        <dbReference type="ARBA" id="ARBA00022801"/>
    </source>
</evidence>
<dbReference type="AlphaFoldDB" id="A0A419IB04"/>
<keyword evidence="2 4" id="KW-0732">Signal</keyword>
<dbReference type="GO" id="GO:0016787">
    <property type="term" value="F:hydrolase activity"/>
    <property type="evidence" value="ECO:0007669"/>
    <property type="project" value="UniProtKB-KW"/>
</dbReference>
<gene>
    <name evidence="6" type="ORF">D5S19_01960</name>
</gene>
<evidence type="ECO:0000256" key="1">
    <source>
        <dbReference type="ARBA" id="ARBA00010088"/>
    </source>
</evidence>
<dbReference type="RefSeq" id="WP_120021595.1">
    <property type="nucleotide sequence ID" value="NZ_QZFV01000021.1"/>
</dbReference>
<feature type="chain" id="PRO_5019009598" evidence="4">
    <location>
        <begin position="26"/>
        <end position="486"/>
    </location>
</feature>
<organism evidence="6 7">
    <name type="scientific">Amycolatopsis panacis</name>
    <dbReference type="NCBI Taxonomy" id="2340917"/>
    <lineage>
        <taxon>Bacteria</taxon>
        <taxon>Bacillati</taxon>
        <taxon>Actinomycetota</taxon>
        <taxon>Actinomycetes</taxon>
        <taxon>Pseudonocardiales</taxon>
        <taxon>Pseudonocardiaceae</taxon>
        <taxon>Amycolatopsis</taxon>
    </lineage>
</organism>
<dbReference type="Proteomes" id="UP000285112">
    <property type="component" value="Unassembled WGS sequence"/>
</dbReference>
<dbReference type="OrthoDB" id="4447445at2"/>
<evidence type="ECO:0000313" key="7">
    <source>
        <dbReference type="Proteomes" id="UP000285112"/>
    </source>
</evidence>
<dbReference type="PANTHER" id="PTHR43248">
    <property type="entry name" value="2-SUCCINYL-6-HYDROXY-2,4-CYCLOHEXADIENE-1-CARBOXYLATE SYNTHASE"/>
    <property type="match status" value="1"/>
</dbReference>
<dbReference type="Gene3D" id="3.40.50.1820">
    <property type="entry name" value="alpha/beta hydrolase"/>
    <property type="match status" value="1"/>
</dbReference>
<dbReference type="InterPro" id="IPR051601">
    <property type="entry name" value="Serine_prot/Carboxylest_S33"/>
</dbReference>
<protein>
    <submittedName>
        <fullName evidence="6">Alpha/beta hydrolase</fullName>
    </submittedName>
</protein>
<comment type="similarity">
    <text evidence="1">Belongs to the peptidase S33 family.</text>
</comment>
<dbReference type="InterPro" id="IPR013595">
    <property type="entry name" value="Pept_S33_TAP-like_C"/>
</dbReference>
<dbReference type="InterPro" id="IPR029058">
    <property type="entry name" value="AB_hydrolase_fold"/>
</dbReference>